<accession>A0ABW5AWF1</accession>
<name>A0ABW5AWF1_9FLAO</name>
<proteinExistence type="predicted"/>
<reference evidence="2" key="1">
    <citation type="journal article" date="2019" name="Int. J. Syst. Evol. Microbiol.">
        <title>The Global Catalogue of Microorganisms (GCM) 10K type strain sequencing project: providing services to taxonomists for standard genome sequencing and annotation.</title>
        <authorList>
            <consortium name="The Broad Institute Genomics Platform"/>
            <consortium name="The Broad Institute Genome Sequencing Center for Infectious Disease"/>
            <person name="Wu L."/>
            <person name="Ma J."/>
        </authorList>
    </citation>
    <scope>NUCLEOTIDE SEQUENCE [LARGE SCALE GENOMIC DNA]</scope>
    <source>
        <strain evidence="2">DT92</strain>
    </source>
</reference>
<dbReference type="InterPro" id="IPR032710">
    <property type="entry name" value="NTF2-like_dom_sf"/>
</dbReference>
<evidence type="ECO:0000313" key="2">
    <source>
        <dbReference type="Proteomes" id="UP001597344"/>
    </source>
</evidence>
<evidence type="ECO:0000313" key="1">
    <source>
        <dbReference type="EMBL" id="MFD2187323.1"/>
    </source>
</evidence>
<protein>
    <submittedName>
        <fullName evidence="1">Nuclear transport factor 2 family protein</fullName>
    </submittedName>
</protein>
<dbReference type="EMBL" id="JBHUHY010000011">
    <property type="protein sequence ID" value="MFD2187323.1"/>
    <property type="molecule type" value="Genomic_DNA"/>
</dbReference>
<dbReference type="RefSeq" id="WP_378320317.1">
    <property type="nucleotide sequence ID" value="NZ_JBHUHY010000011.1"/>
</dbReference>
<sequence>MTKINIVANCENSPRKEFLKEYNIAFATGNADFIIEHASNEINWIIYGDKTVIGKKDFNKEVNKMKEYIADEMTLHHIITHGSEASANGEIKMNGKVYAFCDIYQFTNTTSLILKKIQSYVIEIKN</sequence>
<dbReference type="SUPFAM" id="SSF54427">
    <property type="entry name" value="NTF2-like"/>
    <property type="match status" value="1"/>
</dbReference>
<keyword evidence="2" id="KW-1185">Reference proteome</keyword>
<dbReference type="Proteomes" id="UP001597344">
    <property type="component" value="Unassembled WGS sequence"/>
</dbReference>
<organism evidence="1 2">
    <name type="scientific">Aquimarina celericrescens</name>
    <dbReference type="NCBI Taxonomy" id="1964542"/>
    <lineage>
        <taxon>Bacteria</taxon>
        <taxon>Pseudomonadati</taxon>
        <taxon>Bacteroidota</taxon>
        <taxon>Flavobacteriia</taxon>
        <taxon>Flavobacteriales</taxon>
        <taxon>Flavobacteriaceae</taxon>
        <taxon>Aquimarina</taxon>
    </lineage>
</organism>
<comment type="caution">
    <text evidence="1">The sequence shown here is derived from an EMBL/GenBank/DDBJ whole genome shotgun (WGS) entry which is preliminary data.</text>
</comment>
<gene>
    <name evidence="1" type="ORF">ACFSJT_11030</name>
</gene>
<dbReference type="Gene3D" id="3.10.450.50">
    <property type="match status" value="1"/>
</dbReference>